<dbReference type="STRING" id="1792845.BC343_16175"/>
<feature type="domain" description="DUF5672" evidence="1">
    <location>
        <begin position="58"/>
        <end position="257"/>
    </location>
</feature>
<sequence length="284" mass="32483">MPGLTKMCVIIPVHKPALAPDEAIALRACQTHLGGYGCYLVHPLGMDTSAYTSVYPGLQLMPVNTQWLASIENYNKMKVSIGFYQLFAEYEYMLTYELDAYIFSDRLQDAGAFAFDYIGAPFFEGYWAAKPGAAFIPGGNSGFSVRNIQSCIKALNSLKKYRLHWLLYKTLLRWSSRLKNNVNQWTKGKYEVFVTGRFAFAFDNFHLNEDVIWSEVVPQLFPWFRVADPMSALRFSFEYNLDESLRLNGGKLPLGCHAWAKHLPFWGKYIDTTNLTRKEQANEV</sequence>
<protein>
    <recommendedName>
        <fullName evidence="1">DUF5672 domain-containing protein</fullName>
    </recommendedName>
</protein>
<dbReference type="Pfam" id="PF18922">
    <property type="entry name" value="DUF5672"/>
    <property type="match status" value="1"/>
</dbReference>
<keyword evidence="3" id="KW-1185">Reference proteome</keyword>
<comment type="caution">
    <text evidence="2">The sequence shown here is derived from an EMBL/GenBank/DDBJ whole genome shotgun (WGS) entry which is preliminary data.</text>
</comment>
<accession>A0A1S9P892</accession>
<gene>
    <name evidence="2" type="ORF">BC343_16175</name>
</gene>
<evidence type="ECO:0000313" key="2">
    <source>
        <dbReference type="EMBL" id="OOQ57067.1"/>
    </source>
</evidence>
<proteinExistence type="predicted"/>
<dbReference type="AlphaFoldDB" id="A0A1S9P892"/>
<dbReference type="OrthoDB" id="7391526at2"/>
<name>A0A1S9P892_9SPHI</name>
<dbReference type="EMBL" id="MBTF01000037">
    <property type="protein sequence ID" value="OOQ57067.1"/>
    <property type="molecule type" value="Genomic_DNA"/>
</dbReference>
<dbReference type="Proteomes" id="UP000189739">
    <property type="component" value="Unassembled WGS sequence"/>
</dbReference>
<evidence type="ECO:0000259" key="1">
    <source>
        <dbReference type="Pfam" id="PF18922"/>
    </source>
</evidence>
<dbReference type="RefSeq" id="WP_078350936.1">
    <property type="nucleotide sequence ID" value="NZ_MBTF01000037.1"/>
</dbReference>
<organism evidence="2 3">
    <name type="scientific">Mucilaginibacter pedocola</name>
    <dbReference type="NCBI Taxonomy" id="1792845"/>
    <lineage>
        <taxon>Bacteria</taxon>
        <taxon>Pseudomonadati</taxon>
        <taxon>Bacteroidota</taxon>
        <taxon>Sphingobacteriia</taxon>
        <taxon>Sphingobacteriales</taxon>
        <taxon>Sphingobacteriaceae</taxon>
        <taxon>Mucilaginibacter</taxon>
    </lineage>
</organism>
<reference evidence="2 3" key="1">
    <citation type="submission" date="2016-07" db="EMBL/GenBank/DDBJ databases">
        <title>Genomic analysis of zinc-resistant bacterium Mucilaginibacter pedocola TBZ30.</title>
        <authorList>
            <person name="Huang J."/>
            <person name="Tang J."/>
        </authorList>
    </citation>
    <scope>NUCLEOTIDE SEQUENCE [LARGE SCALE GENOMIC DNA]</scope>
    <source>
        <strain evidence="2 3">TBZ30</strain>
    </source>
</reference>
<dbReference type="InterPro" id="IPR043729">
    <property type="entry name" value="DUF5672"/>
</dbReference>
<evidence type="ECO:0000313" key="3">
    <source>
        <dbReference type="Proteomes" id="UP000189739"/>
    </source>
</evidence>